<reference evidence="6 7" key="1">
    <citation type="submission" date="2018-06" db="EMBL/GenBank/DDBJ databases">
        <title>Genomic Encyclopedia of Type Strains, Phase IV (KMG-IV): sequencing the most valuable type-strain genomes for metagenomic binning, comparative biology and taxonomic classification.</title>
        <authorList>
            <person name="Goeker M."/>
        </authorList>
    </citation>
    <scope>NUCLEOTIDE SEQUENCE [LARGE SCALE GENOMIC DNA]</scope>
    <source>
        <strain evidence="6 7">DSM 22112</strain>
    </source>
</reference>
<evidence type="ECO:0000256" key="3">
    <source>
        <dbReference type="ARBA" id="ARBA00023274"/>
    </source>
</evidence>
<dbReference type="GO" id="GO:1990904">
    <property type="term" value="C:ribonucleoprotein complex"/>
    <property type="evidence" value="ECO:0007669"/>
    <property type="project" value="UniProtKB-KW"/>
</dbReference>
<sequence length="142" mass="16149">MPFEVNQIVEGVVKSITKFGAFVDIGGKVGLVHISEVADGFVKEVSDYLKENDTVKVKIISINEGKVGLSIRQAQPKKEQPPKQQPPKQQYKPRNNHYKKNESNNHAPTFDDQLSQFLKDSEERQQALKKNAKKAKNRCFNR</sequence>
<organism evidence="6 7">
    <name type="scientific">Alkalibaculum bacchi</name>
    <dbReference type="NCBI Taxonomy" id="645887"/>
    <lineage>
        <taxon>Bacteria</taxon>
        <taxon>Bacillati</taxon>
        <taxon>Bacillota</taxon>
        <taxon>Clostridia</taxon>
        <taxon>Eubacteriales</taxon>
        <taxon>Eubacteriaceae</taxon>
        <taxon>Alkalibaculum</taxon>
    </lineage>
</organism>
<dbReference type="RefSeq" id="WP_113920038.1">
    <property type="nucleotide sequence ID" value="NZ_QNRX01000004.1"/>
</dbReference>
<evidence type="ECO:0000256" key="1">
    <source>
        <dbReference type="ARBA" id="ARBA00006767"/>
    </source>
</evidence>
<protein>
    <submittedName>
        <fullName evidence="6">S1 RNA binding domain protein</fullName>
    </submittedName>
</protein>
<dbReference type="GO" id="GO:0006412">
    <property type="term" value="P:translation"/>
    <property type="evidence" value="ECO:0007669"/>
    <property type="project" value="TreeGrafter"/>
</dbReference>
<dbReference type="InterPro" id="IPR003029">
    <property type="entry name" value="S1_domain"/>
</dbReference>
<name>A0A366IAZ3_9FIRM</name>
<evidence type="ECO:0000259" key="5">
    <source>
        <dbReference type="PROSITE" id="PS50126"/>
    </source>
</evidence>
<dbReference type="GO" id="GO:0003729">
    <property type="term" value="F:mRNA binding"/>
    <property type="evidence" value="ECO:0007669"/>
    <property type="project" value="TreeGrafter"/>
</dbReference>
<dbReference type="PANTHER" id="PTHR10724">
    <property type="entry name" value="30S RIBOSOMAL PROTEIN S1"/>
    <property type="match status" value="1"/>
</dbReference>
<dbReference type="InterPro" id="IPR012340">
    <property type="entry name" value="NA-bd_OB-fold"/>
</dbReference>
<feature type="compositionally biased region" description="Polar residues" evidence="4">
    <location>
        <begin position="104"/>
        <end position="118"/>
    </location>
</feature>
<dbReference type="SUPFAM" id="SSF50249">
    <property type="entry name" value="Nucleic acid-binding proteins"/>
    <property type="match status" value="1"/>
</dbReference>
<dbReference type="AlphaFoldDB" id="A0A366IAZ3"/>
<keyword evidence="7" id="KW-1185">Reference proteome</keyword>
<feature type="region of interest" description="Disordered" evidence="4">
    <location>
        <begin position="70"/>
        <end position="142"/>
    </location>
</feature>
<dbReference type="EMBL" id="QNRX01000004">
    <property type="protein sequence ID" value="RBP67477.1"/>
    <property type="molecule type" value="Genomic_DNA"/>
</dbReference>
<dbReference type="GO" id="GO:0003735">
    <property type="term" value="F:structural constituent of ribosome"/>
    <property type="evidence" value="ECO:0007669"/>
    <property type="project" value="TreeGrafter"/>
</dbReference>
<keyword evidence="2" id="KW-0689">Ribosomal protein</keyword>
<dbReference type="OrthoDB" id="9804077at2"/>
<dbReference type="Gene3D" id="2.40.50.140">
    <property type="entry name" value="Nucleic acid-binding proteins"/>
    <property type="match status" value="1"/>
</dbReference>
<proteinExistence type="inferred from homology"/>
<evidence type="ECO:0000313" key="6">
    <source>
        <dbReference type="EMBL" id="RBP67477.1"/>
    </source>
</evidence>
<evidence type="ECO:0000256" key="2">
    <source>
        <dbReference type="ARBA" id="ARBA00022980"/>
    </source>
</evidence>
<keyword evidence="3" id="KW-0687">Ribonucleoprotein</keyword>
<accession>A0A366IAZ3</accession>
<feature type="domain" description="S1 motif" evidence="5">
    <location>
        <begin position="6"/>
        <end position="72"/>
    </location>
</feature>
<dbReference type="Proteomes" id="UP000253490">
    <property type="component" value="Unassembled WGS sequence"/>
</dbReference>
<comment type="caution">
    <text evidence="6">The sequence shown here is derived from an EMBL/GenBank/DDBJ whole genome shotgun (WGS) entry which is preliminary data.</text>
</comment>
<dbReference type="Pfam" id="PF00575">
    <property type="entry name" value="S1"/>
    <property type="match status" value="1"/>
</dbReference>
<gene>
    <name evidence="6" type="ORF">DES36_104179</name>
</gene>
<dbReference type="PROSITE" id="PS50126">
    <property type="entry name" value="S1"/>
    <property type="match status" value="1"/>
</dbReference>
<dbReference type="InterPro" id="IPR050437">
    <property type="entry name" value="Ribos_protein_bS1-like"/>
</dbReference>
<dbReference type="PANTHER" id="PTHR10724:SF7">
    <property type="entry name" value="SMALL RIBOSOMAL SUBUNIT PROTEIN BS1C"/>
    <property type="match status" value="1"/>
</dbReference>
<dbReference type="GO" id="GO:0005840">
    <property type="term" value="C:ribosome"/>
    <property type="evidence" value="ECO:0007669"/>
    <property type="project" value="UniProtKB-KW"/>
</dbReference>
<comment type="similarity">
    <text evidence="1">Belongs to the bacterial ribosomal protein bS1 family.</text>
</comment>
<dbReference type="SMART" id="SM00316">
    <property type="entry name" value="S1"/>
    <property type="match status" value="1"/>
</dbReference>
<evidence type="ECO:0000256" key="4">
    <source>
        <dbReference type="SAM" id="MobiDB-lite"/>
    </source>
</evidence>
<evidence type="ECO:0000313" key="7">
    <source>
        <dbReference type="Proteomes" id="UP000253490"/>
    </source>
</evidence>
<feature type="compositionally biased region" description="Basic residues" evidence="4">
    <location>
        <begin position="130"/>
        <end position="142"/>
    </location>
</feature>